<name>A0A815VUP2_ADIRI</name>
<protein>
    <submittedName>
        <fullName evidence="2">Uncharacterized protein</fullName>
    </submittedName>
</protein>
<accession>A0A815VUP2</accession>
<evidence type="ECO:0000256" key="1">
    <source>
        <dbReference type="SAM" id="MobiDB-lite"/>
    </source>
</evidence>
<dbReference type="Proteomes" id="UP000663828">
    <property type="component" value="Unassembled WGS sequence"/>
</dbReference>
<evidence type="ECO:0000313" key="5">
    <source>
        <dbReference type="Proteomes" id="UP000663852"/>
    </source>
</evidence>
<dbReference type="AlphaFoldDB" id="A0A815VUP2"/>
<feature type="region of interest" description="Disordered" evidence="1">
    <location>
        <begin position="50"/>
        <end position="96"/>
    </location>
</feature>
<organism evidence="2 5">
    <name type="scientific">Adineta ricciae</name>
    <name type="common">Rotifer</name>
    <dbReference type="NCBI Taxonomy" id="249248"/>
    <lineage>
        <taxon>Eukaryota</taxon>
        <taxon>Metazoa</taxon>
        <taxon>Spiralia</taxon>
        <taxon>Gnathifera</taxon>
        <taxon>Rotifera</taxon>
        <taxon>Eurotatoria</taxon>
        <taxon>Bdelloidea</taxon>
        <taxon>Adinetida</taxon>
        <taxon>Adinetidae</taxon>
        <taxon>Adineta</taxon>
    </lineage>
</organism>
<feature type="compositionally biased region" description="Basic and acidic residues" evidence="1">
    <location>
        <begin position="58"/>
        <end position="67"/>
    </location>
</feature>
<dbReference type="EMBL" id="CAJNOJ010001036">
    <property type="protein sequence ID" value="CAF1539716.1"/>
    <property type="molecule type" value="Genomic_DNA"/>
</dbReference>
<evidence type="ECO:0000313" key="2">
    <source>
        <dbReference type="EMBL" id="CAF1539716.1"/>
    </source>
</evidence>
<evidence type="ECO:0000313" key="3">
    <source>
        <dbReference type="EMBL" id="CAF1626512.1"/>
    </source>
</evidence>
<reference evidence="2" key="1">
    <citation type="submission" date="2021-02" db="EMBL/GenBank/DDBJ databases">
        <authorList>
            <person name="Nowell W R."/>
        </authorList>
    </citation>
    <scope>NUCLEOTIDE SEQUENCE</scope>
</reference>
<proteinExistence type="predicted"/>
<dbReference type="Proteomes" id="UP000663852">
    <property type="component" value="Unassembled WGS sequence"/>
</dbReference>
<sequence length="96" mass="10696">MPSRKKPVEQKPLMKRLLDGIMPSKGKRRPIVRILSDDNDADDFQSLSREAVVTRSSSDLKRHEEVPQKTSTSPEPKLASSGLRPTGSSRPDDDGR</sequence>
<feature type="region of interest" description="Disordered" evidence="1">
    <location>
        <begin position="1"/>
        <end position="30"/>
    </location>
</feature>
<dbReference type="EMBL" id="CAJNOR010007976">
    <property type="protein sequence ID" value="CAF1626512.1"/>
    <property type="molecule type" value="Genomic_DNA"/>
</dbReference>
<evidence type="ECO:0000313" key="4">
    <source>
        <dbReference type="Proteomes" id="UP000663828"/>
    </source>
</evidence>
<gene>
    <name evidence="2" type="ORF">EDS130_LOCUS45228</name>
    <name evidence="3" type="ORF">XAT740_LOCUS50981</name>
</gene>
<keyword evidence="4" id="KW-1185">Reference proteome</keyword>
<comment type="caution">
    <text evidence="2">The sequence shown here is derived from an EMBL/GenBank/DDBJ whole genome shotgun (WGS) entry which is preliminary data.</text>
</comment>